<accession>K6FNK7</accession>
<evidence type="ECO:0000313" key="3">
    <source>
        <dbReference type="Proteomes" id="UP000006272"/>
    </source>
</evidence>
<proteinExistence type="predicted"/>
<dbReference type="InterPro" id="IPR013320">
    <property type="entry name" value="ConA-like_dom_sf"/>
</dbReference>
<keyword evidence="1" id="KW-0812">Transmembrane</keyword>
<comment type="caution">
    <text evidence="2">The sequence shown here is derived from an EMBL/GenBank/DDBJ whole genome shotgun (WGS) entry which is preliminary data.</text>
</comment>
<name>K6FNK7_9BACT</name>
<gene>
    <name evidence="2" type="ORF">B193_1146</name>
</gene>
<evidence type="ECO:0000313" key="2">
    <source>
        <dbReference type="EMBL" id="EKO40127.1"/>
    </source>
</evidence>
<evidence type="ECO:0000256" key="1">
    <source>
        <dbReference type="SAM" id="Phobius"/>
    </source>
</evidence>
<dbReference type="AlphaFoldDB" id="K6FNK7"/>
<feature type="transmembrane region" description="Helical" evidence="1">
    <location>
        <begin position="21"/>
        <end position="42"/>
    </location>
</feature>
<organism evidence="2 3">
    <name type="scientific">Solidesulfovibrio magneticus str. Maddingley MBC34</name>
    <dbReference type="NCBI Taxonomy" id="1206767"/>
    <lineage>
        <taxon>Bacteria</taxon>
        <taxon>Pseudomonadati</taxon>
        <taxon>Thermodesulfobacteriota</taxon>
        <taxon>Desulfovibrionia</taxon>
        <taxon>Desulfovibrionales</taxon>
        <taxon>Desulfovibrionaceae</taxon>
        <taxon>Solidesulfovibrio</taxon>
    </lineage>
</organism>
<dbReference type="PATRIC" id="fig|1206767.3.peg.1115"/>
<dbReference type="Proteomes" id="UP000006272">
    <property type="component" value="Unassembled WGS sequence"/>
</dbReference>
<protein>
    <submittedName>
        <fullName evidence="2">Uncharacterized protein</fullName>
    </submittedName>
</protein>
<dbReference type="EMBL" id="ALAO01000092">
    <property type="protein sequence ID" value="EKO40127.1"/>
    <property type="molecule type" value="Genomic_DNA"/>
</dbReference>
<sequence>MALQPPAHIFRKCEGQCADSGGSLLSVLIAITLLAALSATVAKLYSGTLSTSLAGVQDARAYYLALSGLNAWSADMTGTYSLAGGTFTLAQSGPDAQGYYTVTSLGSYAENANCLLTAKRKSAKPITFDDDIEDFVLPVVGKTANSKYAVLVFDKDLSNAQSGWSESDWATLWAANASRYAGGWLRLGSDAKNTNGAVWYGGDHGVCPATPCPSGVCKDGACTLGKGLRAFFRFTFSCYDTSEDSTSCADGYTFAVIAADNDPATASGGPASGSMGELLGYAGPGPSGGGIAPPKLAVEVDTYPNLGKGKETEVNNRHDAGNENHVAVVYWGDNSGRNASYDDNAHGVGANPTAGSTGYVAKGKAASGPNWLEDGQVHALRLELHRAGAGTTSGTYRLKVWVDPAAAGLDDVTADYAAELPLIDHTTTLSGRYNTGLDVIRFGWTEGTGGAVQTVAIYDFSLDFRR</sequence>
<dbReference type="Gene3D" id="2.60.120.200">
    <property type="match status" value="1"/>
</dbReference>
<keyword evidence="1" id="KW-0472">Membrane</keyword>
<dbReference type="SUPFAM" id="SSF49899">
    <property type="entry name" value="Concanavalin A-like lectins/glucanases"/>
    <property type="match status" value="1"/>
</dbReference>
<keyword evidence="1" id="KW-1133">Transmembrane helix</keyword>
<reference evidence="2 3" key="1">
    <citation type="submission" date="2012-07" db="EMBL/GenBank/DDBJ databases">
        <title>Draft genome sequence of Desulfovibrio magneticus str. Maddingley MBC34 obtained from a metagenomic sequence of a methanogenic enrichment isolated from coal-seam formation water in Victoria, Australia.</title>
        <authorList>
            <person name="Greenfield P."/>
            <person name="Hendry P."/>
            <person name="Li D."/>
            <person name="Rosewarne C.P."/>
            <person name="Tran-Dinh N."/>
            <person name="Elbourne L.D.H."/>
            <person name="Paulsen I.T."/>
            <person name="Midgley D.J."/>
        </authorList>
    </citation>
    <scope>NUCLEOTIDE SEQUENCE [LARGE SCALE GENOMIC DNA]</scope>
    <source>
        <strain evidence="3">Maddingley MBC34</strain>
    </source>
</reference>